<dbReference type="GO" id="GO:0008146">
    <property type="term" value="F:sulfotransferase activity"/>
    <property type="evidence" value="ECO:0007669"/>
    <property type="project" value="InterPro"/>
</dbReference>
<sequence>MGNIVWLASYPKSGNTWVRAFLANLVANRPDPVPLDELPRYAEDEANPDLFAALAGRPSVELDLGEIAALRPQVHAAIAQRAQGTRFVKTHNMAGSFDGHPLHNWQVSAGAIVVVRNPLDVAVSMTHHFGIGIDEAIERLADPNVATGNDALFVSQILGSWSLHVQGWADMANERVLVLRYEDMLEKPAKTFAKIAKLVGLGQDRPRIERAIRHAGFQSLAAMEKKHGFIEASGKGARFFRKGRVNEWREALDREQVQRVIDAHREQMRRFGYVPVGYA</sequence>
<evidence type="ECO:0000259" key="3">
    <source>
        <dbReference type="Pfam" id="PF00685"/>
    </source>
</evidence>
<dbReference type="InterPro" id="IPR000863">
    <property type="entry name" value="Sulfotransferase_dom"/>
</dbReference>
<feature type="domain" description="Sulfotransferase" evidence="3">
    <location>
        <begin position="5"/>
        <end position="272"/>
    </location>
</feature>
<dbReference type="InterPro" id="IPR027417">
    <property type="entry name" value="P-loop_NTPase"/>
</dbReference>
<evidence type="ECO:0000313" key="4">
    <source>
        <dbReference type="EMBL" id="TCO34825.1"/>
    </source>
</evidence>
<dbReference type="Gene3D" id="3.40.50.300">
    <property type="entry name" value="P-loop containing nucleotide triphosphate hydrolases"/>
    <property type="match status" value="1"/>
</dbReference>
<dbReference type="OrthoDB" id="9804504at2"/>
<protein>
    <submittedName>
        <fullName evidence="4">Sulfotransferase domain-containing protein</fullName>
    </submittedName>
</protein>
<dbReference type="EMBL" id="SLWQ01000016">
    <property type="protein sequence ID" value="TCO34825.1"/>
    <property type="molecule type" value="Genomic_DNA"/>
</dbReference>
<dbReference type="PANTHER" id="PTHR11783">
    <property type="entry name" value="SULFOTRANSFERASE SULT"/>
    <property type="match status" value="1"/>
</dbReference>
<dbReference type="AlphaFoldDB" id="A0A4R2HXN3"/>
<evidence type="ECO:0000256" key="2">
    <source>
        <dbReference type="ARBA" id="ARBA00022679"/>
    </source>
</evidence>
<gene>
    <name evidence="4" type="ORF">EV148_1165</name>
</gene>
<evidence type="ECO:0000256" key="1">
    <source>
        <dbReference type="ARBA" id="ARBA00005771"/>
    </source>
</evidence>
<dbReference type="SUPFAM" id="SSF52540">
    <property type="entry name" value="P-loop containing nucleoside triphosphate hydrolases"/>
    <property type="match status" value="1"/>
</dbReference>
<keyword evidence="5" id="KW-1185">Reference proteome</keyword>
<comment type="similarity">
    <text evidence="1">Belongs to the sulfotransferase 1 family.</text>
</comment>
<keyword evidence="2 4" id="KW-0808">Transferase</keyword>
<comment type="caution">
    <text evidence="4">The sequence shown here is derived from an EMBL/GenBank/DDBJ whole genome shotgun (WGS) entry which is preliminary data.</text>
</comment>
<name>A0A4R2HXN3_9GAMM</name>
<reference evidence="4 5" key="1">
    <citation type="journal article" date="2015" name="Stand. Genomic Sci.">
        <title>Genomic Encyclopedia of Bacterial and Archaeal Type Strains, Phase III: the genomes of soil and plant-associated and newly described type strains.</title>
        <authorList>
            <person name="Whitman W.B."/>
            <person name="Woyke T."/>
            <person name="Klenk H.P."/>
            <person name="Zhou Y."/>
            <person name="Lilburn T.G."/>
            <person name="Beck B.J."/>
            <person name="De Vos P."/>
            <person name="Vandamme P."/>
            <person name="Eisen J.A."/>
            <person name="Garrity G."/>
            <person name="Hugenholtz P."/>
            <person name="Kyrpides N.C."/>
        </authorList>
    </citation>
    <scope>NUCLEOTIDE SEQUENCE [LARGE SCALE GENOMIC DNA]</scope>
    <source>
        <strain evidence="4 5">A3</strain>
    </source>
</reference>
<dbReference type="RefSeq" id="WP_132000220.1">
    <property type="nucleotide sequence ID" value="NZ_SLWQ01000016.1"/>
</dbReference>
<organism evidence="4 5">
    <name type="scientific">Dokdonella fugitiva</name>
    <dbReference type="NCBI Taxonomy" id="328517"/>
    <lineage>
        <taxon>Bacteria</taxon>
        <taxon>Pseudomonadati</taxon>
        <taxon>Pseudomonadota</taxon>
        <taxon>Gammaproteobacteria</taxon>
        <taxon>Lysobacterales</taxon>
        <taxon>Rhodanobacteraceae</taxon>
        <taxon>Dokdonella</taxon>
    </lineage>
</organism>
<proteinExistence type="inferred from homology"/>
<dbReference type="Pfam" id="PF00685">
    <property type="entry name" value="Sulfotransfer_1"/>
    <property type="match status" value="1"/>
</dbReference>
<accession>A0A4R2HXN3</accession>
<evidence type="ECO:0000313" key="5">
    <source>
        <dbReference type="Proteomes" id="UP000294862"/>
    </source>
</evidence>
<dbReference type="Proteomes" id="UP000294862">
    <property type="component" value="Unassembled WGS sequence"/>
</dbReference>